<reference evidence="2" key="1">
    <citation type="journal article" date="2016" name="Biosci. Biotechnol. Biochem.">
        <title>Bioconversion of AHX to AOH by resting cells of Burkholderia contaminans CH-1.</title>
        <authorList>
            <person name="Choi J.H."/>
            <person name="Kikuchi A."/>
            <person name="Pumkaeo P."/>
            <person name="Hirai H."/>
            <person name="Tokuyama S."/>
            <person name="Kawagishi H."/>
        </authorList>
    </citation>
    <scope>NUCLEOTIDE SEQUENCE</scope>
    <source>
        <strain evidence="2">CH-1</strain>
    </source>
</reference>
<evidence type="ECO:0000313" key="2">
    <source>
        <dbReference type="EMBL" id="BBA38778.1"/>
    </source>
</evidence>
<reference evidence="2" key="2">
    <citation type="journal article" date="2017" name="Genome Announc.">
        <title>High-Quality Draft Genome Sequence of Burkholderia contaminans CH-1, a Gram-Negative Bacterium That Metabolizes 2-Azahypoxanthine, a Plant Growth-Regulating Compound.</title>
        <authorList>
            <person name="Choi J.-H."/>
            <person name="Sugiura H."/>
            <person name="Moriuchi R."/>
            <person name="Kawagishi H."/>
            <person name="Dohra H."/>
        </authorList>
    </citation>
    <scope>NUCLEOTIDE SEQUENCE</scope>
    <source>
        <strain evidence="2">CH-1</strain>
    </source>
</reference>
<feature type="region of interest" description="Disordered" evidence="1">
    <location>
        <begin position="1"/>
        <end position="39"/>
    </location>
</feature>
<accession>A0A250L2B8</accession>
<gene>
    <name evidence="2" type="ORF">BCCH1_11980</name>
</gene>
<name>A0A250L2B8_9BURK</name>
<protein>
    <submittedName>
        <fullName evidence="2">Uncharacterized protein</fullName>
    </submittedName>
</protein>
<organism evidence="2">
    <name type="scientific">Burkholderia contaminans</name>
    <dbReference type="NCBI Taxonomy" id="488447"/>
    <lineage>
        <taxon>Bacteria</taxon>
        <taxon>Pseudomonadati</taxon>
        <taxon>Pseudomonadota</taxon>
        <taxon>Betaproteobacteria</taxon>
        <taxon>Burkholderiales</taxon>
        <taxon>Burkholderiaceae</taxon>
        <taxon>Burkholderia</taxon>
        <taxon>Burkholderia cepacia complex</taxon>
    </lineage>
</organism>
<dbReference type="EMBL" id="AP018357">
    <property type="protein sequence ID" value="BBA38778.1"/>
    <property type="molecule type" value="Genomic_DNA"/>
</dbReference>
<evidence type="ECO:0000256" key="1">
    <source>
        <dbReference type="SAM" id="MobiDB-lite"/>
    </source>
</evidence>
<dbReference type="AlphaFoldDB" id="A0A250L2B8"/>
<sequence>MRPVAAGTRPRTRVRKRRTDGATAERKGARRARRGPAEGADACDVLLDRMYEAVAGFGRRNAAVRKAGRA</sequence>
<proteinExistence type="predicted"/>